<dbReference type="Pfam" id="PF02383">
    <property type="entry name" value="Syja_N"/>
    <property type="match status" value="1"/>
</dbReference>
<feature type="repeat" description="WD" evidence="6">
    <location>
        <begin position="2860"/>
        <end position="2892"/>
    </location>
</feature>
<dbReference type="Pfam" id="PF23627">
    <property type="entry name" value="LisH_WDR26"/>
    <property type="match status" value="1"/>
</dbReference>
<dbReference type="SUPFAM" id="SSF53686">
    <property type="entry name" value="Tryptophan synthase beta subunit-like PLP-dependent enzymes"/>
    <property type="match status" value="1"/>
</dbReference>
<keyword evidence="4" id="KW-0251">Elongation factor</keyword>
<evidence type="ECO:0000259" key="10">
    <source>
        <dbReference type="PROSITE" id="PS51791"/>
    </source>
</evidence>
<feature type="domain" description="HSac2" evidence="10">
    <location>
        <begin position="1836"/>
        <end position="1995"/>
    </location>
</feature>
<accession>A0A4S4LFY1</accession>
<dbReference type="GO" id="GO:0003746">
    <property type="term" value="F:translation elongation factor activity"/>
    <property type="evidence" value="ECO:0007669"/>
    <property type="project" value="UniProtKB-KW"/>
</dbReference>
<dbReference type="GO" id="GO:0043812">
    <property type="term" value="F:phosphatidylinositol-4-phosphate phosphatase activity"/>
    <property type="evidence" value="ECO:0007669"/>
    <property type="project" value="TreeGrafter"/>
</dbReference>
<feature type="domain" description="SAC" evidence="8">
    <location>
        <begin position="1393"/>
        <end position="1764"/>
    </location>
</feature>
<dbReference type="InterPro" id="IPR006595">
    <property type="entry name" value="CTLH_C"/>
</dbReference>
<dbReference type="InterPro" id="IPR022158">
    <property type="entry name" value="Inositol_phosphatase"/>
</dbReference>
<dbReference type="EMBL" id="SGPK01000026">
    <property type="protein sequence ID" value="THH10834.1"/>
    <property type="molecule type" value="Genomic_DNA"/>
</dbReference>
<dbReference type="OrthoDB" id="405996at2759"/>
<dbReference type="InterPro" id="IPR001326">
    <property type="entry name" value="Transl_elong_EF1B_B/D_CS"/>
</dbReference>
<dbReference type="Pfam" id="PF12456">
    <property type="entry name" value="hSac2"/>
    <property type="match status" value="1"/>
</dbReference>
<keyword evidence="5" id="KW-0648">Protein biosynthesis</keyword>
<feature type="region of interest" description="Disordered" evidence="7">
    <location>
        <begin position="1966"/>
        <end position="1985"/>
    </location>
</feature>
<feature type="domain" description="CTLH" evidence="9">
    <location>
        <begin position="2594"/>
        <end position="2651"/>
    </location>
</feature>
<evidence type="ECO:0000313" key="11">
    <source>
        <dbReference type="EMBL" id="THH10834.1"/>
    </source>
</evidence>
<dbReference type="InterPro" id="IPR036282">
    <property type="entry name" value="Glutathione-S-Trfase_C_sf"/>
</dbReference>
<evidence type="ECO:0000256" key="5">
    <source>
        <dbReference type="ARBA" id="ARBA00022917"/>
    </source>
</evidence>
<feature type="compositionally biased region" description="Polar residues" evidence="7">
    <location>
        <begin position="1966"/>
        <end position="1978"/>
    </location>
</feature>
<dbReference type="CDD" id="cd00292">
    <property type="entry name" value="EF1B"/>
    <property type="match status" value="1"/>
</dbReference>
<dbReference type="InterPro" id="IPR036219">
    <property type="entry name" value="eEF-1beta-like_sf"/>
</dbReference>
<dbReference type="InterPro" id="IPR015943">
    <property type="entry name" value="WD40/YVTN_repeat-like_dom_sf"/>
</dbReference>
<protein>
    <recommendedName>
        <fullName evidence="13">SAC domain-containing protein</fullName>
    </recommendedName>
</protein>
<dbReference type="InterPro" id="IPR014717">
    <property type="entry name" value="Transl_elong_EF1B/ribsomal_bS6"/>
</dbReference>
<evidence type="ECO:0000256" key="4">
    <source>
        <dbReference type="ARBA" id="ARBA00022768"/>
    </source>
</evidence>
<name>A0A4S4LFY1_9AGAM</name>
<feature type="compositionally biased region" description="Low complexity" evidence="7">
    <location>
        <begin position="1289"/>
        <end position="1311"/>
    </location>
</feature>
<dbReference type="PROSITE" id="PS51791">
    <property type="entry name" value="HSAC2"/>
    <property type="match status" value="1"/>
</dbReference>
<dbReference type="SUPFAM" id="SSF50978">
    <property type="entry name" value="WD40 repeat-like"/>
    <property type="match status" value="1"/>
</dbReference>
<dbReference type="PANTHER" id="PTHR45662">
    <property type="entry name" value="PHOSPHATIDYLINOSITIDE PHOSPHATASE SAC1"/>
    <property type="match status" value="1"/>
</dbReference>
<feature type="region of interest" description="Disordered" evidence="7">
    <location>
        <begin position="2307"/>
        <end position="2344"/>
    </location>
</feature>
<evidence type="ECO:0000259" key="9">
    <source>
        <dbReference type="PROSITE" id="PS50897"/>
    </source>
</evidence>
<dbReference type="CDD" id="cd12148">
    <property type="entry name" value="fungal_TF_MHR"/>
    <property type="match status" value="1"/>
</dbReference>
<organism evidence="11 12">
    <name type="scientific">Phellinidium pouzarii</name>
    <dbReference type="NCBI Taxonomy" id="167371"/>
    <lineage>
        <taxon>Eukaryota</taxon>
        <taxon>Fungi</taxon>
        <taxon>Dikarya</taxon>
        <taxon>Basidiomycota</taxon>
        <taxon>Agaricomycotina</taxon>
        <taxon>Agaricomycetes</taxon>
        <taxon>Hymenochaetales</taxon>
        <taxon>Hymenochaetaceae</taxon>
        <taxon>Phellinidium</taxon>
    </lineage>
</organism>
<dbReference type="SUPFAM" id="SSF54984">
    <property type="entry name" value="eEF-1beta-like"/>
    <property type="match status" value="1"/>
</dbReference>
<dbReference type="SMART" id="SM00888">
    <property type="entry name" value="EF1_GNE"/>
    <property type="match status" value="1"/>
</dbReference>
<dbReference type="GO" id="GO:0046856">
    <property type="term" value="P:phosphatidylinositol dephosphorylation"/>
    <property type="evidence" value="ECO:0007669"/>
    <property type="project" value="TreeGrafter"/>
</dbReference>
<evidence type="ECO:0000256" key="6">
    <source>
        <dbReference type="PROSITE-ProRule" id="PRU00221"/>
    </source>
</evidence>
<feature type="compositionally biased region" description="Low complexity" evidence="7">
    <location>
        <begin position="3156"/>
        <end position="3192"/>
    </location>
</feature>
<evidence type="ECO:0000259" key="8">
    <source>
        <dbReference type="PROSITE" id="PS50275"/>
    </source>
</evidence>
<sequence>MLHPQELRCELTWSSASPTKTDEKCAETIAGKSTGFLSDMDFLNNSLTAVVEAELVANAIFMFAFKYGSLGRVFGGGHINICRSRKIRCRPTEYSDTKRETCKSSDMACVFKERDRIRAKRGIANFTAMPNIKPTNSSSLSQRLRRINQVFLIHAGSIFPFFEPAEIIAAAREGTLSPLLANCFAAYADLLADPTLSKLECLHATILIAWVENGSGRYGNFFTYGRQAVSLALELNLVSEECISREPSETSKNQLRKTFWSVIWLEIAACTVNGKQCQLLMSECSTSMPSPEISFCGPLSRFAMYRALKGVFILMICLIETSNAERPDIPSTTRDTGIRRLQRTIMTLRYGLPSSLKINRLGCLCALSFFVLENATTIEPDRDPPTRHSLDPVVDVFTLLQEENSKIATGLSSLFVPISIARGALLLASSDLQGVSIGVSMSIDQIKQTNMHYLGKSADLLTNLSMFWANMLHVGIATEPVALCGIHPKARETPYVFRSNSLVHRVPRTVRDAPTKSNMADAYLHDLRLSRSLSLFMGDDGWQYPSVFYREMGFAHEPQLEYATRRSIIWNATVQNRAEKRDFHSTLSGSLRQLGQPGHLSNSPITEESTTHSYGNVECPSEHASIVNRLLQAASQDVDLLQLPTSMTALGQNDRSSGDLSLSTPLWSQTPLIHSTHLSTLLDCDVYLKLENLQPSQSFKYRGISLYAQHCKRVHGENAHLIIASGGNAGLAAACAAKHLDLRCTVYIPEGVNQRVHYVLEKEKAEVIVAGNSYLQSLQEAERAAKLDMHATLVPAYDDPLVWKGHSSMIAEITTQLPSKPDAIFCSVGGGGLLGGIIDGCSKAGWDDVTIVALETHGSACFYHSISLNSGQWKRDGSPSGGITESFDEPHNIKIAHVKNLTSKASSLGATSPSAGVVDMALRRRGSITCATIPDEMAMYTTRLFAEDHKIIVELACATTLTPAYHPSFFNHLLESQGRRIDMSVNRRKTVVFIVCGGVKISLEELMEYKVVVNDALKESQEWEIFCDGERWHIPILLMKCKELKSFDLNLPVKSIRTYCNLSKDMKSIFRFSQLPPPIDHPASEAVANNGLRPKFIVPPVPHPTPYHRLAILATEDGLLLRPIIPGGSSPSSCVRIPWGCNFGVEELSTDTGSEDYDWDGAAVVFGVLGCLNLNSAAYVLVITAKSDVGYFLDKRNEVYAIKSVSVVPLQRNRASSVISTISVKFNQANMFTEPLATCSSEPCDLETSYIDASSELASQTQTRSEKVTFSETNGVRILSPRPESDFRPSSPTPSTASTASSGSSAPTSGSDEMAAVAKALTSRLSFWSRLSRRQSGNPEEEDLLPDTAENRSGSSGEEPSEILQGLLDATSPVPVTAEEQQNELDDKILKECVKEFTKGGMYFAYNFDITTSLQQKQHEVARLRRKGASRSGKRASDSSQCTDEHTIDILAEPSPTLPLWRRVTKQFWWNENLLQPFIDVGLHSYVLPVMQGFYQITSFHLPREPDASEAGNTTTIVAYIVVSRRSRDRAGLRYQRRGVDDDANVANFVETEAVTHREGSQNIFSYIQIRGSIPLFWTQSGYSLKPPPMLSPERTHQQTLGALRRHFTKTIPRYGPHIIVNLAEQLGKEAAITNAYREYINELGSKDVRYTEYDFHSETKGMKYENIAKLIRRMDKTFDAQGFTWVSGGALMSEQKAIFRVNCIDCLDRTNVVQSAFARHVLDRQLGAVALQNTAGVGRSEIDKVFNDVWANNGDAISRAYAGTSALKGDYTRTGKRDLNGMLNDGMNSLARMYASTFSDWFSQAVIDFMLGYRTLSVFSEFLLKLQSTDPRERIRIDNIRAEAIAESVSRVLSEGERLLSGWTLLSPAELSTRVNYKLEEKVVLLSVRALYIVSYDYTLEKVTRFSKVPLNQIISITKGAYILSTLEEGSRDRIQNYGFMVHYHTSGETTRVTSYSLRNSTDGISNSQSLVQTSSEHPGVPKRGSNVLSRVLMNTAAERSNAVSYAAFKALPVDPARARRMTGSFEETANDLSAAKTCKEAVESIVSSIHQAVKDAGGARDDFVAENDIVSLEDAQRATSVIAKMEYGLKRLLCRSYVEGYTPSQADVHVFKALGSEPSESPNVARWYKHIASYSAEHASLAGTSTAGEVFTKGAEVAKPTEDDDDEIDLFGSDEEEDAEAERIKAERVKAYQEKKANKPKTIAKSVVTLEVKPWDDETDMAALEAAVRSIEKPGLVWGAAKLVAIGFGIKKLQITLVIEDELVSVDELQEEIAEFEDFVQSSDVAAMQIFIIDPSAHIYEPTAALEPQGDASHTQVRPVDRVSREQPLSTAASATPYTSTPSSNYTLARALSHTSFASSSTSSTNAFGSGTPILLTSPRIRSRTEFELEEERPADTISAPVPGLSLRPPTRTEDQHARKRLRLDDIISAHNIPQNLPHYQTSSSSDRTSAMRLVENSDNDGASTLSVSFGSESSLAQSDTCASSVMDGAPVHSITQARNGGTYSALNGNGLNTDGITSSISNGLKETVAVGRDTLDSSYAVQRVNLPGTRLSEDSYIDREEFVRLVIQSLRDVGYMESAATLESESGYKMESPEVTHFRKCVLEGRWVDADSCLSTLGVSNGENLREARFLISQQKYLELLEVQSVNAALHVLRNELAPLNIDVDELHSLSSLIMCSNADDLKHRAKWDGAKGASRKTLLSSLQRFIPPSTMMPLQRMPTLIEQALSHQRTNCFYHNAPYTPDTFSLYTDHQCNREAFPLLTTNILKEHMDEVWNIKWSHDGQYLASASKDKTAFIWRIGPEIEPNVRECALEKRLRDHQFTVGCLAWSPDDSIILTSTESIIKVWNAKTGRCIREMSSHEETVSALEWLPDGLGFLSGGMDRKIIIWDAEGAREDVWVKTGVRVTDLAVAPDLSRVVVVGLENLPIANPKPSSASQDGQNNIGVSSQQTVMANTKENRLIIYDFATRTQEASICLDGELTSVKISQDSRYALVNHAPDLLSSRTCVMQEVQLWDLENARMARKFTGQRQGHHVIRSCFGGVDGNFIVSGSEDSNVAQAVFRFVDGASRGNAASSILSHFDRSAHRPLGLVKQAYSAYVVLSPGSNPRKWHLTAYFTYADLQNLPSVDSDPTLRSVTVPPGVYRSGKARSRNSDSSMDTSSQMQGTSIGSSTSSSPPAASRSTGASPSTLRMPQDPNSEVLESLHVLPPLHTAVDGVANFPALPSPQREARWSEDQRMIQMLNSRHAGACT</sequence>
<dbReference type="InterPro" id="IPR018940">
    <property type="entry name" value="EF-1_beta_acid_region_euk"/>
</dbReference>
<comment type="caution">
    <text evidence="11">The sequence shown here is derived from an EMBL/GenBank/DDBJ whole genome shotgun (WGS) entry which is preliminary data.</text>
</comment>
<evidence type="ECO:0000256" key="2">
    <source>
        <dbReference type="ARBA" id="ARBA00022574"/>
    </source>
</evidence>
<dbReference type="InterPro" id="IPR036052">
    <property type="entry name" value="TrpB-like_PALP_sf"/>
</dbReference>
<feature type="region of interest" description="Disordered" evidence="7">
    <location>
        <begin position="1332"/>
        <end position="1361"/>
    </location>
</feature>
<dbReference type="FunFam" id="3.30.70.60:FF:000001">
    <property type="entry name" value="Elongation factor 1-beta 1 like"/>
    <property type="match status" value="1"/>
</dbReference>
<dbReference type="InterPro" id="IPR014038">
    <property type="entry name" value="EF1B_bsu/dsu_GNE"/>
</dbReference>
<dbReference type="InterPro" id="IPR006594">
    <property type="entry name" value="LisH"/>
</dbReference>
<keyword evidence="12" id="KW-1185">Reference proteome</keyword>
<feature type="region of interest" description="Disordered" evidence="7">
    <location>
        <begin position="593"/>
        <end position="613"/>
    </location>
</feature>
<dbReference type="PROSITE" id="PS50275">
    <property type="entry name" value="SAC"/>
    <property type="match status" value="1"/>
</dbReference>
<dbReference type="InterPro" id="IPR036322">
    <property type="entry name" value="WD40_repeat_dom_sf"/>
</dbReference>
<evidence type="ECO:0000256" key="7">
    <source>
        <dbReference type="SAM" id="MobiDB-lite"/>
    </source>
</evidence>
<dbReference type="InterPro" id="IPR054080">
    <property type="entry name" value="TPR1-like_2nd"/>
</dbReference>
<feature type="compositionally biased region" description="Basic and acidic residues" evidence="7">
    <location>
        <begin position="2388"/>
        <end position="2397"/>
    </location>
</feature>
<feature type="region of interest" description="Disordered" evidence="7">
    <location>
        <begin position="1257"/>
        <end position="1313"/>
    </location>
</feature>
<dbReference type="Pfam" id="PF00736">
    <property type="entry name" value="EF1_GNE"/>
    <property type="match status" value="1"/>
</dbReference>
<feature type="repeat" description="WD" evidence="6">
    <location>
        <begin position="2769"/>
        <end position="2802"/>
    </location>
</feature>
<dbReference type="InterPro" id="IPR034753">
    <property type="entry name" value="hSac2"/>
</dbReference>
<dbReference type="SMART" id="SM00320">
    <property type="entry name" value="WD40"/>
    <property type="match status" value="3"/>
</dbReference>
<proteinExistence type="inferred from homology"/>
<dbReference type="PANTHER" id="PTHR45662:SF7">
    <property type="entry name" value="SACI DOMAIN PROTEIN (AFU_ORTHOLOGUE AFUA_1G15890)"/>
    <property type="match status" value="1"/>
</dbReference>
<feature type="region of interest" description="Disordered" evidence="7">
    <location>
        <begin position="2388"/>
        <end position="2419"/>
    </location>
</feature>
<dbReference type="PROSITE" id="PS00824">
    <property type="entry name" value="EF1BD_1"/>
    <property type="match status" value="1"/>
</dbReference>
<dbReference type="PROSITE" id="PS50294">
    <property type="entry name" value="WD_REPEATS_REGION"/>
    <property type="match status" value="2"/>
</dbReference>
<dbReference type="Gene3D" id="3.30.70.60">
    <property type="match status" value="1"/>
</dbReference>
<dbReference type="SUPFAM" id="SSF47616">
    <property type="entry name" value="GST C-terminal domain-like"/>
    <property type="match status" value="1"/>
</dbReference>
<dbReference type="GO" id="GO:0005783">
    <property type="term" value="C:endoplasmic reticulum"/>
    <property type="evidence" value="ECO:0007669"/>
    <property type="project" value="TreeGrafter"/>
</dbReference>
<feature type="repeat" description="WD" evidence="6">
    <location>
        <begin position="2819"/>
        <end position="2859"/>
    </location>
</feature>
<reference evidence="11 12" key="1">
    <citation type="submission" date="2019-02" db="EMBL/GenBank/DDBJ databases">
        <title>Genome sequencing of the rare red list fungi Phellinidium pouzarii.</title>
        <authorList>
            <person name="Buettner E."/>
            <person name="Kellner H."/>
        </authorList>
    </citation>
    <scope>NUCLEOTIDE SEQUENCE [LARGE SCALE GENOMIC DNA]</scope>
    <source>
        <strain evidence="11 12">DSM 108285</strain>
    </source>
</reference>
<dbReference type="InterPro" id="IPR001680">
    <property type="entry name" value="WD40_rpt"/>
</dbReference>
<dbReference type="Pfam" id="PF10587">
    <property type="entry name" value="EF-1_beta_acid"/>
    <property type="match status" value="1"/>
</dbReference>
<dbReference type="Pfam" id="PF00400">
    <property type="entry name" value="WD40"/>
    <property type="match status" value="3"/>
</dbReference>
<keyword evidence="2 6" id="KW-0853">WD repeat</keyword>
<evidence type="ECO:0000313" key="12">
    <source>
        <dbReference type="Proteomes" id="UP000308199"/>
    </source>
</evidence>
<feature type="compositionally biased region" description="Low complexity" evidence="7">
    <location>
        <begin position="2332"/>
        <end position="2344"/>
    </location>
</feature>
<dbReference type="Pfam" id="PF21889">
    <property type="entry name" value="TPR1-like_2nd"/>
    <property type="match status" value="1"/>
</dbReference>
<dbReference type="InterPro" id="IPR002013">
    <property type="entry name" value="SAC_dom"/>
</dbReference>
<feature type="region of interest" description="Disordered" evidence="7">
    <location>
        <begin position="1425"/>
        <end position="1447"/>
    </location>
</feature>
<evidence type="ECO:0000256" key="1">
    <source>
        <dbReference type="ARBA" id="ARBA00007411"/>
    </source>
</evidence>
<dbReference type="Gene3D" id="2.130.10.10">
    <property type="entry name" value="YVTN repeat-like/Quinoprotein amine dehydrogenase"/>
    <property type="match status" value="1"/>
</dbReference>
<dbReference type="Proteomes" id="UP000308199">
    <property type="component" value="Unassembled WGS sequence"/>
</dbReference>
<gene>
    <name evidence="11" type="ORF">EW145_g1054</name>
</gene>
<comment type="similarity">
    <text evidence="1">Belongs to the EF-1-beta/EF-1-delta family.</text>
</comment>
<dbReference type="SMART" id="SM01182">
    <property type="entry name" value="EF-1_beta_acid"/>
    <property type="match status" value="1"/>
</dbReference>
<keyword evidence="3" id="KW-0677">Repeat</keyword>
<dbReference type="PROSITE" id="PS50082">
    <property type="entry name" value="WD_REPEATS_2"/>
    <property type="match status" value="3"/>
</dbReference>
<dbReference type="Pfam" id="PF00291">
    <property type="entry name" value="PALP"/>
    <property type="match status" value="1"/>
</dbReference>
<dbReference type="Gene3D" id="3.40.50.1100">
    <property type="match status" value="2"/>
</dbReference>
<feature type="compositionally biased region" description="Basic residues" evidence="7">
    <location>
        <begin position="1425"/>
        <end position="1434"/>
    </location>
</feature>
<dbReference type="PROSITE" id="PS50897">
    <property type="entry name" value="CTLH"/>
    <property type="match status" value="1"/>
</dbReference>
<evidence type="ECO:0000256" key="3">
    <source>
        <dbReference type="ARBA" id="ARBA00022737"/>
    </source>
</evidence>
<feature type="region of interest" description="Disordered" evidence="7">
    <location>
        <begin position="3131"/>
        <end position="3198"/>
    </location>
</feature>
<evidence type="ECO:0008006" key="13">
    <source>
        <dbReference type="Google" id="ProtNLM"/>
    </source>
</evidence>
<dbReference type="InterPro" id="IPR001926">
    <property type="entry name" value="TrpB-like_PALP"/>
</dbReference>
<dbReference type="PROSITE" id="PS50896">
    <property type="entry name" value="LISH"/>
    <property type="match status" value="1"/>
</dbReference>